<comment type="cofactor">
    <cofactor evidence="11">
        <name>Zn(2+)</name>
        <dbReference type="ChEBI" id="CHEBI:29105"/>
    </cofactor>
</comment>
<feature type="site" description="Stabilizes the phosphoryl group" evidence="10">
    <location>
        <position position="112"/>
    </location>
</feature>
<evidence type="ECO:0000313" key="13">
    <source>
        <dbReference type="Proteomes" id="UP000002725"/>
    </source>
</evidence>
<feature type="site" description="Stabilizes the phosphoryl group" evidence="10">
    <location>
        <position position="54"/>
    </location>
</feature>
<feature type="binding site" evidence="9">
    <location>
        <begin position="54"/>
        <end position="57"/>
    </location>
    <ligand>
        <name>substrate</name>
    </ligand>
</feature>
<evidence type="ECO:0000256" key="1">
    <source>
        <dbReference type="ARBA" id="ARBA00004496"/>
    </source>
</evidence>
<accession>B4S583</accession>
<sequence>MLRKIKVLFLDRDGTINHDIGTYVTSRQQFRLIDRAAEAVRVAKAAGFEIVIVTNQAGIAKGIVTPEAIDDVHEYMRDLFCLDNASFDRVYYCPSHPDYPHPLYDRFSDCRKPGTGMVERAIAEYRACGCEVDLGHSFFIGDKTIDVECALRAGLRPVLVRTGHGEESLCREKNLLPEYVADDLYDAVAGYILSQQLT</sequence>
<evidence type="ECO:0000313" key="12">
    <source>
        <dbReference type="EMBL" id="ACF47029.1"/>
    </source>
</evidence>
<gene>
    <name evidence="12" type="ordered locus">Paes_2019</name>
</gene>
<keyword evidence="13" id="KW-1185">Reference proteome</keyword>
<comment type="similarity">
    <text evidence="7">Belongs to the gmhB family.</text>
</comment>
<feature type="binding site" evidence="9">
    <location>
        <position position="143"/>
    </location>
    <ligand>
        <name>substrate</name>
    </ligand>
</feature>
<dbReference type="GO" id="GO:0005737">
    <property type="term" value="C:cytoplasm"/>
    <property type="evidence" value="ECO:0007669"/>
    <property type="project" value="UniProtKB-SubCell"/>
</dbReference>
<dbReference type="NCBIfam" id="TIGR01662">
    <property type="entry name" value="HAD-SF-IIIA"/>
    <property type="match status" value="1"/>
</dbReference>
<comment type="subcellular location">
    <subcellularLocation>
        <location evidence="1 7">Cytoplasm</location>
    </subcellularLocation>
</comment>
<keyword evidence="4 7" id="KW-0378">Hydrolase</keyword>
<dbReference type="EC" id="3.1.3.-" evidence="7"/>
<feature type="binding site" evidence="9">
    <location>
        <begin position="19"/>
        <end position="23"/>
    </location>
    <ligand>
        <name>substrate</name>
    </ligand>
</feature>
<evidence type="ECO:0000256" key="4">
    <source>
        <dbReference type="ARBA" id="ARBA00022801"/>
    </source>
</evidence>
<feature type="binding site" evidence="9">
    <location>
        <begin position="111"/>
        <end position="112"/>
    </location>
    <ligand>
        <name>substrate</name>
    </ligand>
</feature>
<evidence type="ECO:0000256" key="11">
    <source>
        <dbReference type="PIRSR" id="PIRSR004682-4"/>
    </source>
</evidence>
<dbReference type="InterPro" id="IPR004446">
    <property type="entry name" value="Heptose_bisP_phosphatase"/>
</dbReference>
<dbReference type="KEGG" id="paa:Paes_2019"/>
<reference evidence="12" key="1">
    <citation type="submission" date="2008-06" db="EMBL/GenBank/DDBJ databases">
        <title>Complete sequence of chromosome of Prosthecochloris aestuarii DSM 271.</title>
        <authorList>
            <consortium name="US DOE Joint Genome Institute"/>
            <person name="Lucas S."/>
            <person name="Copeland A."/>
            <person name="Lapidus A."/>
            <person name="Glavina del Rio T."/>
            <person name="Dalin E."/>
            <person name="Tice H."/>
            <person name="Bruce D."/>
            <person name="Goodwin L."/>
            <person name="Pitluck S."/>
            <person name="Schmutz J."/>
            <person name="Larimer F."/>
            <person name="Land M."/>
            <person name="Hauser L."/>
            <person name="Kyrpides N."/>
            <person name="Anderson I."/>
            <person name="Liu Z."/>
            <person name="Li T."/>
            <person name="Zhao F."/>
            <person name="Overmann J."/>
            <person name="Bryant D.A."/>
            <person name="Richardson P."/>
        </authorList>
    </citation>
    <scope>NUCLEOTIDE SEQUENCE [LARGE SCALE GENOMIC DNA]</scope>
    <source>
        <strain evidence="12">DSM 271</strain>
    </source>
</reference>
<dbReference type="PIRSF" id="PIRSF004682">
    <property type="entry name" value="GmhB"/>
    <property type="match status" value="1"/>
</dbReference>
<dbReference type="SUPFAM" id="SSF56784">
    <property type="entry name" value="HAD-like"/>
    <property type="match status" value="1"/>
</dbReference>
<proteinExistence type="inferred from homology"/>
<keyword evidence="5 7" id="KW-0119">Carbohydrate metabolism</keyword>
<dbReference type="GO" id="GO:0016791">
    <property type="term" value="F:phosphatase activity"/>
    <property type="evidence" value="ECO:0007669"/>
    <property type="project" value="InterPro"/>
</dbReference>
<name>B4S583_PROA2</name>
<feature type="binding site" evidence="11">
    <location>
        <position position="143"/>
    </location>
    <ligand>
        <name>Mg(2+)</name>
        <dbReference type="ChEBI" id="CHEBI:18420"/>
    </ligand>
</feature>
<dbReference type="CDD" id="cd07503">
    <property type="entry name" value="HAD_HisB-N"/>
    <property type="match status" value="1"/>
</dbReference>
<feature type="site" description="Stabilizes the phosphoryl group" evidence="10">
    <location>
        <position position="111"/>
    </location>
</feature>
<evidence type="ECO:0000256" key="10">
    <source>
        <dbReference type="PIRSR" id="PIRSR004682-3"/>
    </source>
</evidence>
<dbReference type="EMBL" id="CP001108">
    <property type="protein sequence ID" value="ACF47029.1"/>
    <property type="molecule type" value="Genomic_DNA"/>
</dbReference>
<evidence type="ECO:0000256" key="3">
    <source>
        <dbReference type="ARBA" id="ARBA00022723"/>
    </source>
</evidence>
<dbReference type="PANTHER" id="PTHR42891">
    <property type="entry name" value="D-GLYCERO-BETA-D-MANNO-HEPTOSE-1,7-BISPHOSPHATE 7-PHOSPHATASE"/>
    <property type="match status" value="1"/>
</dbReference>
<dbReference type="NCBIfam" id="TIGR01656">
    <property type="entry name" value="Histidinol-ppas"/>
    <property type="match status" value="1"/>
</dbReference>
<feature type="binding site" evidence="11">
    <location>
        <position position="93"/>
    </location>
    <ligand>
        <name>Zn(2+)</name>
        <dbReference type="ChEBI" id="CHEBI:29105"/>
    </ligand>
</feature>
<feature type="binding site" evidence="11">
    <location>
        <position position="142"/>
    </location>
    <ligand>
        <name>Mg(2+)</name>
        <dbReference type="ChEBI" id="CHEBI:18420"/>
    </ligand>
</feature>
<dbReference type="InterPro" id="IPR023214">
    <property type="entry name" value="HAD_sf"/>
</dbReference>
<comment type="cofactor">
    <cofactor evidence="11">
        <name>Mg(2+)</name>
        <dbReference type="ChEBI" id="CHEBI:18420"/>
    </cofactor>
</comment>
<dbReference type="Gene3D" id="3.40.50.1000">
    <property type="entry name" value="HAD superfamily/HAD-like"/>
    <property type="match status" value="1"/>
</dbReference>
<dbReference type="InterPro" id="IPR006549">
    <property type="entry name" value="HAD-SF_hydro_IIIA"/>
</dbReference>
<keyword evidence="2 7" id="KW-0963">Cytoplasm</keyword>
<feature type="active site" description="Nucleophile" evidence="8">
    <location>
        <position position="11"/>
    </location>
</feature>
<dbReference type="Pfam" id="PF13242">
    <property type="entry name" value="Hydrolase_like"/>
    <property type="match status" value="1"/>
</dbReference>
<feature type="binding site" evidence="11">
    <location>
        <position position="110"/>
    </location>
    <ligand>
        <name>Zn(2+)</name>
        <dbReference type="ChEBI" id="CHEBI:29105"/>
    </ligand>
</feature>
<organism evidence="12 13">
    <name type="scientific">Prosthecochloris aestuarii (strain DSM 271 / SK 413)</name>
    <dbReference type="NCBI Taxonomy" id="290512"/>
    <lineage>
        <taxon>Bacteria</taxon>
        <taxon>Pseudomonadati</taxon>
        <taxon>Chlorobiota</taxon>
        <taxon>Chlorobiia</taxon>
        <taxon>Chlorobiales</taxon>
        <taxon>Chlorobiaceae</taxon>
        <taxon>Prosthecochloris</taxon>
    </lineage>
</organism>
<evidence type="ECO:0000256" key="2">
    <source>
        <dbReference type="ARBA" id="ARBA00022490"/>
    </source>
</evidence>
<feature type="binding site" evidence="9">
    <location>
        <begin position="11"/>
        <end position="13"/>
    </location>
    <ligand>
        <name>substrate</name>
    </ligand>
</feature>
<dbReference type="InterPro" id="IPR036412">
    <property type="entry name" value="HAD-like_sf"/>
</dbReference>
<feature type="binding site" evidence="11">
    <location>
        <position position="13"/>
    </location>
    <ligand>
        <name>Mg(2+)</name>
        <dbReference type="ChEBI" id="CHEBI:18420"/>
    </ligand>
</feature>
<dbReference type="GO" id="GO:0046872">
    <property type="term" value="F:metal ion binding"/>
    <property type="evidence" value="ECO:0007669"/>
    <property type="project" value="UniProtKB-KW"/>
</dbReference>
<feature type="active site" description="Proton donor" evidence="8">
    <location>
        <position position="13"/>
    </location>
</feature>
<evidence type="ECO:0000256" key="7">
    <source>
        <dbReference type="PIRNR" id="PIRNR004682"/>
    </source>
</evidence>
<dbReference type="eggNOG" id="COG0241">
    <property type="taxonomic scope" value="Bacteria"/>
</dbReference>
<evidence type="ECO:0000256" key="6">
    <source>
        <dbReference type="ARBA" id="ARBA00031828"/>
    </source>
</evidence>
<dbReference type="PANTHER" id="PTHR42891:SF1">
    <property type="entry name" value="D-GLYCERO-BETA-D-MANNO-HEPTOSE-1,7-BISPHOSPHATE 7-PHOSPHATASE"/>
    <property type="match status" value="1"/>
</dbReference>
<dbReference type="STRING" id="290512.Paes_2019"/>
<evidence type="ECO:0000256" key="8">
    <source>
        <dbReference type="PIRSR" id="PIRSR004682-1"/>
    </source>
</evidence>
<dbReference type="GO" id="GO:0005975">
    <property type="term" value="P:carbohydrate metabolic process"/>
    <property type="evidence" value="ECO:0007669"/>
    <property type="project" value="InterPro"/>
</dbReference>
<dbReference type="InterPro" id="IPR006543">
    <property type="entry name" value="Histidinol-phos"/>
</dbReference>
<evidence type="ECO:0000256" key="9">
    <source>
        <dbReference type="PIRSR" id="PIRSR004682-2"/>
    </source>
</evidence>
<keyword evidence="3 11" id="KW-0479">Metal-binding</keyword>
<dbReference type="Proteomes" id="UP000002725">
    <property type="component" value="Chromosome"/>
</dbReference>
<dbReference type="AlphaFoldDB" id="B4S583"/>
<feature type="binding site" evidence="11">
    <location>
        <position position="11"/>
    </location>
    <ligand>
        <name>Mg(2+)</name>
        <dbReference type="ChEBI" id="CHEBI:18420"/>
    </ligand>
</feature>
<protein>
    <recommendedName>
        <fullName evidence="6 7">D,D-heptose 1,7-bisphosphate phosphatase</fullName>
        <ecNumber evidence="7">3.1.3.-</ecNumber>
    </recommendedName>
</protein>
<keyword evidence="11" id="KW-0460">Magnesium</keyword>
<dbReference type="HOGENOM" id="CLU_085077_3_2_10"/>
<keyword evidence="11" id="KW-0862">Zinc</keyword>
<evidence type="ECO:0000256" key="5">
    <source>
        <dbReference type="ARBA" id="ARBA00023277"/>
    </source>
</evidence>